<organism evidence="3">
    <name type="scientific">hydrothermal vent metagenome</name>
    <dbReference type="NCBI Taxonomy" id="652676"/>
    <lineage>
        <taxon>unclassified sequences</taxon>
        <taxon>metagenomes</taxon>
        <taxon>ecological metagenomes</taxon>
    </lineage>
</organism>
<gene>
    <name evidence="3" type="ORF">MNBD_NITROSPINAE03-2087</name>
</gene>
<dbReference type="SMART" id="SM00028">
    <property type="entry name" value="TPR"/>
    <property type="match status" value="4"/>
</dbReference>
<protein>
    <submittedName>
        <fullName evidence="3">Uncharacterized protein</fullName>
    </submittedName>
</protein>
<dbReference type="SUPFAM" id="SSF48452">
    <property type="entry name" value="TPR-like"/>
    <property type="match status" value="1"/>
</dbReference>
<evidence type="ECO:0000256" key="1">
    <source>
        <dbReference type="ARBA" id="ARBA00022737"/>
    </source>
</evidence>
<reference evidence="3" key="1">
    <citation type="submission" date="2018-06" db="EMBL/GenBank/DDBJ databases">
        <authorList>
            <person name="Zhirakovskaya E."/>
        </authorList>
    </citation>
    <scope>NUCLEOTIDE SEQUENCE</scope>
</reference>
<dbReference type="PROSITE" id="PS50293">
    <property type="entry name" value="TPR_REGION"/>
    <property type="match status" value="1"/>
</dbReference>
<dbReference type="PANTHER" id="PTHR44943:SF8">
    <property type="entry name" value="TPR REPEAT-CONTAINING PROTEIN MJ0263"/>
    <property type="match status" value="1"/>
</dbReference>
<dbReference type="InterPro" id="IPR051685">
    <property type="entry name" value="Ycf3/AcsC/BcsC/TPR_MFPF"/>
</dbReference>
<dbReference type="AlphaFoldDB" id="A0A3B1CH90"/>
<dbReference type="Gene3D" id="1.25.40.10">
    <property type="entry name" value="Tetratricopeptide repeat domain"/>
    <property type="match status" value="2"/>
</dbReference>
<keyword evidence="1" id="KW-0677">Repeat</keyword>
<accession>A0A3B1CH90</accession>
<dbReference type="Pfam" id="PF14559">
    <property type="entry name" value="TPR_19"/>
    <property type="match status" value="2"/>
</dbReference>
<proteinExistence type="predicted"/>
<name>A0A3B1CH90_9ZZZZ</name>
<evidence type="ECO:0000256" key="2">
    <source>
        <dbReference type="ARBA" id="ARBA00022803"/>
    </source>
</evidence>
<keyword evidence="2" id="KW-0802">TPR repeat</keyword>
<evidence type="ECO:0000313" key="3">
    <source>
        <dbReference type="EMBL" id="VAX16147.1"/>
    </source>
</evidence>
<dbReference type="EMBL" id="UOGB01000045">
    <property type="protein sequence ID" value="VAX16147.1"/>
    <property type="molecule type" value="Genomic_DNA"/>
</dbReference>
<dbReference type="PROSITE" id="PS50005">
    <property type="entry name" value="TPR"/>
    <property type="match status" value="3"/>
</dbReference>
<dbReference type="InterPro" id="IPR019734">
    <property type="entry name" value="TPR_rpt"/>
</dbReference>
<dbReference type="InterPro" id="IPR011990">
    <property type="entry name" value="TPR-like_helical_dom_sf"/>
</dbReference>
<sequence length="251" mass="28592">MDENQIEGVYYERKLMEAGTMGTKRTHDTPHDLHYFCKSTSKGEVALYFLKPTGQATSMIMDTITREAFDSKFKDCSTHKCELKPVSDEDKKKEAAQAKVSMGQHHMDKKEYNAAAFEFGQAIKQDEKNLKAHLGKGKAHLSLGDVEEAKKSFESMSEIDDLYEKDNKHIFNEYGIELRRGEMYDMAIENYKKAISIDDKDEALYFNIARAYQQSGRMQDAVKNLDKALSIEPDFTEAKALKGVLEKSALK</sequence>
<dbReference type="PANTHER" id="PTHR44943">
    <property type="entry name" value="CELLULOSE SYNTHASE OPERON PROTEIN C"/>
    <property type="match status" value="1"/>
</dbReference>